<dbReference type="Pfam" id="PF01497">
    <property type="entry name" value="Peripla_BP_2"/>
    <property type="match status" value="1"/>
</dbReference>
<dbReference type="GO" id="GO:0071281">
    <property type="term" value="P:cellular response to iron ion"/>
    <property type="evidence" value="ECO:0007669"/>
    <property type="project" value="TreeGrafter"/>
</dbReference>
<gene>
    <name evidence="3" type="ORF">HNQ70_000950</name>
</gene>
<dbReference type="PROSITE" id="PS50983">
    <property type="entry name" value="FE_B12_PBP"/>
    <property type="match status" value="1"/>
</dbReference>
<dbReference type="AlphaFoldDB" id="A0A7W8HFA6"/>
<dbReference type="EMBL" id="JACHGB010000002">
    <property type="protein sequence ID" value="MBB5270946.1"/>
    <property type="molecule type" value="Genomic_DNA"/>
</dbReference>
<sequence>MLLAAAVAAGGSVRADAGGAAAAPAPKPPALRLVDDWGRSVALAGPPQRIVSMAPHATELLFAAGAGPRVVAVDRSSDFPAEVRALPRLAAHPRPDPERLLAMRPDLVVLWGAAVGRDLVDRLEGFGVRVFVSEPKGLDDVAGTLERFALLGDDPRRGRDEARSFRQAVAALRARHAAGALVPVFVQVWARPLITLSDRDSFADVLRTCGARNVFGAERMAAPQVGAEAVLRLAPRLVVAFGGERAEAARDTWTRLGLLAPDGPAGFVQLSGAIQRPTPRMLAPMKLLCEAVEATRSGLPPAAGR</sequence>
<organism evidence="3 4">
    <name type="scientific">Quisquiliibacterium transsilvanicum</name>
    <dbReference type="NCBI Taxonomy" id="1549638"/>
    <lineage>
        <taxon>Bacteria</taxon>
        <taxon>Pseudomonadati</taxon>
        <taxon>Pseudomonadota</taxon>
        <taxon>Betaproteobacteria</taxon>
        <taxon>Burkholderiales</taxon>
        <taxon>Burkholderiaceae</taxon>
        <taxon>Quisquiliibacterium</taxon>
    </lineage>
</organism>
<comment type="caution">
    <text evidence="3">The sequence shown here is derived from an EMBL/GenBank/DDBJ whole genome shotgun (WGS) entry which is preliminary data.</text>
</comment>
<evidence type="ECO:0000259" key="2">
    <source>
        <dbReference type="PROSITE" id="PS50983"/>
    </source>
</evidence>
<dbReference type="RefSeq" id="WP_183964770.1">
    <property type="nucleotide sequence ID" value="NZ_BAABEW010000010.1"/>
</dbReference>
<dbReference type="PANTHER" id="PTHR30535">
    <property type="entry name" value="VITAMIN B12-BINDING PROTEIN"/>
    <property type="match status" value="1"/>
</dbReference>
<dbReference type="InterPro" id="IPR002491">
    <property type="entry name" value="ABC_transptr_periplasmic_BD"/>
</dbReference>
<dbReference type="NCBIfam" id="NF038402">
    <property type="entry name" value="TroA_like"/>
    <property type="match status" value="1"/>
</dbReference>
<proteinExistence type="predicted"/>
<dbReference type="PANTHER" id="PTHR30535:SF34">
    <property type="entry name" value="MOLYBDATE-BINDING PROTEIN MOLA"/>
    <property type="match status" value="1"/>
</dbReference>
<dbReference type="SUPFAM" id="SSF53807">
    <property type="entry name" value="Helical backbone' metal receptor"/>
    <property type="match status" value="1"/>
</dbReference>
<reference evidence="3 4" key="1">
    <citation type="submission" date="2020-08" db="EMBL/GenBank/DDBJ databases">
        <title>Genomic Encyclopedia of Type Strains, Phase IV (KMG-IV): sequencing the most valuable type-strain genomes for metagenomic binning, comparative biology and taxonomic classification.</title>
        <authorList>
            <person name="Goeker M."/>
        </authorList>
    </citation>
    <scope>NUCLEOTIDE SEQUENCE [LARGE SCALE GENOMIC DNA]</scope>
    <source>
        <strain evidence="3 4">DSM 29781</strain>
    </source>
</reference>
<accession>A0A7W8HFA6</accession>
<keyword evidence="1" id="KW-0732">Signal</keyword>
<evidence type="ECO:0000313" key="3">
    <source>
        <dbReference type="EMBL" id="MBB5270946.1"/>
    </source>
</evidence>
<protein>
    <submittedName>
        <fullName evidence="3">Iron complex transport system substrate-binding protein</fullName>
    </submittedName>
</protein>
<dbReference type="Proteomes" id="UP000532440">
    <property type="component" value="Unassembled WGS sequence"/>
</dbReference>
<dbReference type="InterPro" id="IPR050902">
    <property type="entry name" value="ABC_Transporter_SBP"/>
</dbReference>
<feature type="domain" description="Fe/B12 periplasmic-binding" evidence="2">
    <location>
        <begin position="49"/>
        <end position="303"/>
    </location>
</feature>
<dbReference type="InterPro" id="IPR054828">
    <property type="entry name" value="Vit_B12_bind_prot"/>
</dbReference>
<keyword evidence="4" id="KW-1185">Reference proteome</keyword>
<dbReference type="Gene3D" id="3.40.50.1980">
    <property type="entry name" value="Nitrogenase molybdenum iron protein domain"/>
    <property type="match status" value="2"/>
</dbReference>
<name>A0A7W8HFA6_9BURK</name>
<evidence type="ECO:0000313" key="4">
    <source>
        <dbReference type="Proteomes" id="UP000532440"/>
    </source>
</evidence>
<evidence type="ECO:0000256" key="1">
    <source>
        <dbReference type="ARBA" id="ARBA00022729"/>
    </source>
</evidence>